<evidence type="ECO:0000313" key="3">
    <source>
        <dbReference type="Proteomes" id="UP000239706"/>
    </source>
</evidence>
<gene>
    <name evidence="2" type="ORF">CLLI_08930</name>
</gene>
<evidence type="ECO:0000313" key="2">
    <source>
        <dbReference type="EMBL" id="PRR79413.1"/>
    </source>
</evidence>
<feature type="coiled-coil region" evidence="1">
    <location>
        <begin position="26"/>
        <end position="75"/>
    </location>
</feature>
<sequence>MGEEKLLVNKDVLIKIQSRAIAIKLMAKDKQIIKEAEDMLEMIDKELKDNSLSLLEKIDQKMKETKLTNAELNANLYILYRKLSDNKISEQDAAALFDLYVSSQPFDN</sequence>
<keyword evidence="3" id="KW-1185">Reference proteome</keyword>
<comment type="caution">
    <text evidence="2">The sequence shown here is derived from an EMBL/GenBank/DDBJ whole genome shotgun (WGS) entry which is preliminary data.</text>
</comment>
<dbReference type="OrthoDB" id="1930945at2"/>
<dbReference type="Proteomes" id="UP000239706">
    <property type="component" value="Unassembled WGS sequence"/>
</dbReference>
<name>A0A2T0B6H9_9CLOT</name>
<protein>
    <submittedName>
        <fullName evidence="2">Uncharacterized protein</fullName>
    </submittedName>
</protein>
<dbReference type="AlphaFoldDB" id="A0A2T0B6H9"/>
<evidence type="ECO:0000256" key="1">
    <source>
        <dbReference type="SAM" id="Coils"/>
    </source>
</evidence>
<dbReference type="EMBL" id="PVXO01000027">
    <property type="protein sequence ID" value="PRR79413.1"/>
    <property type="molecule type" value="Genomic_DNA"/>
</dbReference>
<organism evidence="2 3">
    <name type="scientific">Clostridium liquoris</name>
    <dbReference type="NCBI Taxonomy" id="1289519"/>
    <lineage>
        <taxon>Bacteria</taxon>
        <taxon>Bacillati</taxon>
        <taxon>Bacillota</taxon>
        <taxon>Clostridia</taxon>
        <taxon>Eubacteriales</taxon>
        <taxon>Clostridiaceae</taxon>
        <taxon>Clostridium</taxon>
    </lineage>
</organism>
<keyword evidence="1" id="KW-0175">Coiled coil</keyword>
<dbReference type="RefSeq" id="WP_106063040.1">
    <property type="nucleotide sequence ID" value="NZ_PVXO01000027.1"/>
</dbReference>
<reference evidence="2 3" key="1">
    <citation type="submission" date="2018-03" db="EMBL/GenBank/DDBJ databases">
        <title>Genome sequence of Clostridium liquoris DSM 100320.</title>
        <authorList>
            <person name="Poehlein A."/>
            <person name="Daniel R."/>
        </authorList>
    </citation>
    <scope>NUCLEOTIDE SEQUENCE [LARGE SCALE GENOMIC DNA]</scope>
    <source>
        <strain evidence="2 3">DSM 100320</strain>
    </source>
</reference>
<proteinExistence type="predicted"/>
<accession>A0A2T0B6H9</accession>